<dbReference type="Proteomes" id="UP000184749">
    <property type="component" value="Plasmid pRgalIE4872c"/>
</dbReference>
<evidence type="ECO:0000313" key="3">
    <source>
        <dbReference type="Proteomes" id="UP000184749"/>
    </source>
</evidence>
<name>A0A1L5NQP7_9HYPH</name>
<dbReference type="EMBL" id="CP017104">
    <property type="protein sequence ID" value="APO70159.1"/>
    <property type="molecule type" value="Genomic_DNA"/>
</dbReference>
<protein>
    <submittedName>
        <fullName evidence="2">Uncharacterized protein</fullName>
    </submittedName>
</protein>
<reference evidence="2 3" key="1">
    <citation type="submission" date="2016-09" db="EMBL/GenBank/DDBJ databases">
        <title>The complete genome sequences of Rhizobium gallicum, symbiovars gallicum and phaseoli, symbionts associated to common bean (Phaseolus vulgaris).</title>
        <authorList>
            <person name="Bustos P."/>
            <person name="Santamaria R.I."/>
            <person name="Perez-Carrascal O.M."/>
            <person name="Juarez S."/>
            <person name="Lozano L."/>
            <person name="Martinez-Flores I."/>
            <person name="Martinez-Romero E."/>
            <person name="Cevallos M."/>
            <person name="Romero D."/>
            <person name="Davila G."/>
            <person name="Gonzalez V."/>
        </authorList>
    </citation>
    <scope>NUCLEOTIDE SEQUENCE [LARGE SCALE GENOMIC DNA]</scope>
    <source>
        <strain evidence="2 3">IE4872</strain>
        <plasmid evidence="3">prgalie4872c</plasmid>
    </source>
</reference>
<gene>
    <name evidence="2" type="ORF">IE4872_PC00128</name>
</gene>
<keyword evidence="2" id="KW-0614">Plasmid</keyword>
<proteinExistence type="predicted"/>
<evidence type="ECO:0000256" key="1">
    <source>
        <dbReference type="SAM" id="MobiDB-lite"/>
    </source>
</evidence>
<evidence type="ECO:0000313" key="2">
    <source>
        <dbReference type="EMBL" id="APO70159.1"/>
    </source>
</evidence>
<organism evidence="2 3">
    <name type="scientific">Rhizobium gallicum</name>
    <dbReference type="NCBI Taxonomy" id="56730"/>
    <lineage>
        <taxon>Bacteria</taxon>
        <taxon>Pseudomonadati</taxon>
        <taxon>Pseudomonadota</taxon>
        <taxon>Alphaproteobacteria</taxon>
        <taxon>Hyphomicrobiales</taxon>
        <taxon>Rhizobiaceae</taxon>
        <taxon>Rhizobium/Agrobacterium group</taxon>
        <taxon>Rhizobium</taxon>
    </lineage>
</organism>
<dbReference type="AlphaFoldDB" id="A0A1L5NQP7"/>
<sequence>MEFARRYRLAKRDGRGDRREAASGRIANSASINPRSGFDPEARQGPFENPYVDPEKALSIVGNSTHVPSLSRASPQN</sequence>
<feature type="region of interest" description="Disordered" evidence="1">
    <location>
        <begin position="1"/>
        <end position="53"/>
    </location>
</feature>
<geneLocation type="plasmid" evidence="3">
    <name>prgalie4872c</name>
</geneLocation>
<feature type="compositionally biased region" description="Basic and acidic residues" evidence="1">
    <location>
        <begin position="10"/>
        <end position="22"/>
    </location>
</feature>
<accession>A0A1L5NQP7</accession>